<dbReference type="GO" id="GO:0047804">
    <property type="term" value="F:cysteine-S-conjugate beta-lyase activity"/>
    <property type="evidence" value="ECO:0007669"/>
    <property type="project" value="UniProtKB-EC"/>
</dbReference>
<dbReference type="CDD" id="cd00609">
    <property type="entry name" value="AAT_like"/>
    <property type="match status" value="1"/>
</dbReference>
<dbReference type="InterPro" id="IPR051798">
    <property type="entry name" value="Class-II_PLP-Dep_Aminotrans"/>
</dbReference>
<keyword evidence="3" id="KW-0663">Pyridoxal phosphate</keyword>
<dbReference type="SUPFAM" id="SSF53383">
    <property type="entry name" value="PLP-dependent transferases"/>
    <property type="match status" value="1"/>
</dbReference>
<evidence type="ECO:0000256" key="2">
    <source>
        <dbReference type="ARBA" id="ARBA00012224"/>
    </source>
</evidence>
<comment type="similarity">
    <text evidence="5">Belongs to the class-II pyridoxal-phosphate-dependent aminotransferase family. MalY/PatB cystathionine beta-lyase subfamily.</text>
</comment>
<comment type="caution">
    <text evidence="7">The sequence shown here is derived from an EMBL/GenBank/DDBJ whole genome shotgun (WGS) entry which is preliminary data.</text>
</comment>
<feature type="domain" description="Aminotransferase class I/classII large" evidence="6">
    <location>
        <begin position="47"/>
        <end position="387"/>
    </location>
</feature>
<dbReference type="EMBL" id="SPSF01000044">
    <property type="protein sequence ID" value="MPQ64280.1"/>
    <property type="molecule type" value="Genomic_DNA"/>
</dbReference>
<proteinExistence type="inferred from homology"/>
<evidence type="ECO:0000256" key="5">
    <source>
        <dbReference type="ARBA" id="ARBA00037974"/>
    </source>
</evidence>
<dbReference type="NCBIfam" id="TIGR04350">
    <property type="entry name" value="C_S_lyase_PatB"/>
    <property type="match status" value="1"/>
</dbReference>
<keyword evidence="4" id="KW-0456">Lyase</keyword>
<dbReference type="InterPro" id="IPR004839">
    <property type="entry name" value="Aminotransferase_I/II_large"/>
</dbReference>
<dbReference type="PANTHER" id="PTHR43525:SF1">
    <property type="entry name" value="PROTEIN MALY"/>
    <property type="match status" value="1"/>
</dbReference>
<protein>
    <recommendedName>
        <fullName evidence="2">cysteine-S-conjugate beta-lyase</fullName>
        <ecNumber evidence="2">4.4.1.13</ecNumber>
    </recommendedName>
</protein>
<dbReference type="Pfam" id="PF00155">
    <property type="entry name" value="Aminotran_1_2"/>
    <property type="match status" value="1"/>
</dbReference>
<gene>
    <name evidence="7" type="ORF">E4V82_19500</name>
</gene>
<dbReference type="InterPro" id="IPR015422">
    <property type="entry name" value="PyrdxlP-dep_Trfase_small"/>
</dbReference>
<dbReference type="InterPro" id="IPR015421">
    <property type="entry name" value="PyrdxlP-dep_Trfase_major"/>
</dbReference>
<dbReference type="PANTHER" id="PTHR43525">
    <property type="entry name" value="PROTEIN MALY"/>
    <property type="match status" value="1"/>
</dbReference>
<dbReference type="GO" id="GO:0008483">
    <property type="term" value="F:transaminase activity"/>
    <property type="evidence" value="ECO:0007669"/>
    <property type="project" value="UniProtKB-KW"/>
</dbReference>
<evidence type="ECO:0000256" key="3">
    <source>
        <dbReference type="ARBA" id="ARBA00022898"/>
    </source>
</evidence>
<dbReference type="Proteomes" id="UP000342249">
    <property type="component" value="Unassembled WGS sequence"/>
</dbReference>
<dbReference type="Gene3D" id="3.90.1150.10">
    <property type="entry name" value="Aspartate Aminotransferase, domain 1"/>
    <property type="match status" value="1"/>
</dbReference>
<dbReference type="AlphaFoldDB" id="A0A5N7ITP7"/>
<dbReference type="RefSeq" id="WP_152753576.1">
    <property type="nucleotide sequence ID" value="NZ_SPSE01000045.1"/>
</dbReference>
<dbReference type="InterPro" id="IPR027619">
    <property type="entry name" value="C-S_lyase_PatB-like"/>
</dbReference>
<comment type="cofactor">
    <cofactor evidence="1">
        <name>pyridoxal 5'-phosphate</name>
        <dbReference type="ChEBI" id="CHEBI:597326"/>
    </cofactor>
</comment>
<name>A0A5N7ITP7_9CLOT</name>
<keyword evidence="7" id="KW-0032">Aminotransferase</keyword>
<evidence type="ECO:0000259" key="6">
    <source>
        <dbReference type="Pfam" id="PF00155"/>
    </source>
</evidence>
<reference evidence="7 8" key="1">
    <citation type="journal article" date="2019" name="Lett. Appl. Microbiol.">
        <title>A case of 'blown pack' spoilage of vacuum-packaged pork likely associated with Clostridium estertheticum in Canada.</title>
        <authorList>
            <person name="Zhang P."/>
            <person name="Ward P."/>
            <person name="McMullen L.M."/>
            <person name="Yang X."/>
        </authorList>
    </citation>
    <scope>NUCLEOTIDE SEQUENCE [LARGE SCALE GENOMIC DNA]</scope>
    <source>
        <strain evidence="7 8">MA19</strain>
    </source>
</reference>
<keyword evidence="7" id="KW-0808">Transferase</keyword>
<dbReference type="InterPro" id="IPR015424">
    <property type="entry name" value="PyrdxlP-dep_Trfase"/>
</dbReference>
<evidence type="ECO:0000256" key="1">
    <source>
        <dbReference type="ARBA" id="ARBA00001933"/>
    </source>
</evidence>
<evidence type="ECO:0000313" key="7">
    <source>
        <dbReference type="EMBL" id="MPQ64280.1"/>
    </source>
</evidence>
<evidence type="ECO:0000256" key="4">
    <source>
        <dbReference type="ARBA" id="ARBA00023239"/>
    </source>
</evidence>
<organism evidence="7 8">
    <name type="scientific">Clostridium estertheticum</name>
    <dbReference type="NCBI Taxonomy" id="238834"/>
    <lineage>
        <taxon>Bacteria</taxon>
        <taxon>Bacillati</taxon>
        <taxon>Bacillota</taxon>
        <taxon>Clostridia</taxon>
        <taxon>Eubacteriales</taxon>
        <taxon>Clostridiaceae</taxon>
        <taxon>Clostridium</taxon>
    </lineage>
</organism>
<dbReference type="EC" id="4.4.1.13" evidence="2"/>
<accession>A0A5N7ITP7</accession>
<evidence type="ECO:0000313" key="8">
    <source>
        <dbReference type="Proteomes" id="UP000342249"/>
    </source>
</evidence>
<dbReference type="GO" id="GO:0030170">
    <property type="term" value="F:pyridoxal phosphate binding"/>
    <property type="evidence" value="ECO:0007669"/>
    <property type="project" value="InterPro"/>
</dbReference>
<sequence length="394" mass="45409">MEIKQFCARYSMDRVGTNSLKWDALDKRYGDKNLIPMWVADMEFRAPEVVVNAMKKRIEHGIFGYSYVPDSYYNSFINWERNQHNYEVDKKWIRFSTGVVVSLYWFVNAFTKFGDSVIILTPVYYPFHDAVKDTGRRLITSELINVNGVYTIDFEDFERNIMENDVKLFIQCSPHNPVGRVWTEKELDKILSICKRYNVLVVSDEIHQDIIIGENVQIPAAIVSGAKYADNIITVTAPSKTFNLAGLLNCNIIISNEKVMARYDAYSKTINKTEVNIMGLTAAEAAYNYGEEWLKSLLGVIKHNYNHVKERLGDKAPKIIITPLEGTYLIWVDLRGYIEPNETKTFIQDKCRLAVDYGEWFGESCKGFIRLNMATNPKYVEKAVDNIIKNINCL</sequence>
<dbReference type="Gene3D" id="3.40.640.10">
    <property type="entry name" value="Type I PLP-dependent aspartate aminotransferase-like (Major domain)"/>
    <property type="match status" value="1"/>
</dbReference>